<evidence type="ECO:0000313" key="3">
    <source>
        <dbReference type="EMBL" id="KAH6594163.1"/>
    </source>
</evidence>
<evidence type="ECO:0000313" key="4">
    <source>
        <dbReference type="Proteomes" id="UP001648503"/>
    </source>
</evidence>
<reference evidence="3 4" key="1">
    <citation type="submission" date="2021-02" db="EMBL/GenBank/DDBJ databases">
        <title>Variation within the Batrachochytrium salamandrivorans European outbreak.</title>
        <authorList>
            <person name="Kelly M."/>
            <person name="Pasmans F."/>
            <person name="Shea T.P."/>
            <person name="Munoz J.F."/>
            <person name="Carranza S."/>
            <person name="Cuomo C.A."/>
            <person name="Martel A."/>
        </authorList>
    </citation>
    <scope>NUCLEOTIDE SEQUENCE [LARGE SCALE GENOMIC DNA]</scope>
    <source>
        <strain evidence="3 4">AMFP18/2</strain>
    </source>
</reference>
<keyword evidence="2" id="KW-0732">Signal</keyword>
<proteinExistence type="predicted"/>
<name>A0ABQ8F972_9FUNG</name>
<protein>
    <recommendedName>
        <fullName evidence="5">SPX domain-containing protein</fullName>
    </recommendedName>
</protein>
<feature type="compositionally biased region" description="Basic and acidic residues" evidence="1">
    <location>
        <begin position="86"/>
        <end position="95"/>
    </location>
</feature>
<accession>A0ABQ8F972</accession>
<organism evidence="3 4">
    <name type="scientific">Batrachochytrium salamandrivorans</name>
    <dbReference type="NCBI Taxonomy" id="1357716"/>
    <lineage>
        <taxon>Eukaryota</taxon>
        <taxon>Fungi</taxon>
        <taxon>Fungi incertae sedis</taxon>
        <taxon>Chytridiomycota</taxon>
        <taxon>Chytridiomycota incertae sedis</taxon>
        <taxon>Chytridiomycetes</taxon>
        <taxon>Rhizophydiales</taxon>
        <taxon>Rhizophydiales incertae sedis</taxon>
        <taxon>Batrachochytrium</taxon>
    </lineage>
</organism>
<dbReference type="Proteomes" id="UP001648503">
    <property type="component" value="Unassembled WGS sequence"/>
</dbReference>
<keyword evidence="4" id="KW-1185">Reference proteome</keyword>
<dbReference type="EMBL" id="JAFCIX010000339">
    <property type="protein sequence ID" value="KAH6594163.1"/>
    <property type="molecule type" value="Genomic_DNA"/>
</dbReference>
<comment type="caution">
    <text evidence="3">The sequence shown here is derived from an EMBL/GenBank/DDBJ whole genome shotgun (WGS) entry which is preliminary data.</text>
</comment>
<sequence>MKLISFFVGAMVITSANAGWFDTLWQKIKNIQSTIPSVEFSLGSSSSEPSSLEPSPSEPSSLEPSPSLEQSVASSTSNSMSVVQKQKKDNPTLEHMFNDDEEHNAMLMELSDLQISLFKLMSQLKYEYPQYRALVNIAGHLTSEEFDKMHSPGKPRRQMIGELLDEIENCLGKFESLMLQYLEKYLALPKDSAILSLENLYKELRLFKEELFRTD</sequence>
<feature type="signal peptide" evidence="2">
    <location>
        <begin position="1"/>
        <end position="18"/>
    </location>
</feature>
<evidence type="ECO:0000256" key="2">
    <source>
        <dbReference type="SAM" id="SignalP"/>
    </source>
</evidence>
<feature type="chain" id="PRO_5047283955" description="SPX domain-containing protein" evidence="2">
    <location>
        <begin position="19"/>
        <end position="215"/>
    </location>
</feature>
<feature type="region of interest" description="Disordered" evidence="1">
    <location>
        <begin position="42"/>
        <end position="95"/>
    </location>
</feature>
<evidence type="ECO:0008006" key="5">
    <source>
        <dbReference type="Google" id="ProtNLM"/>
    </source>
</evidence>
<gene>
    <name evidence="3" type="ORF">BASA50_006860</name>
</gene>
<feature type="compositionally biased region" description="Low complexity" evidence="1">
    <location>
        <begin position="42"/>
        <end position="83"/>
    </location>
</feature>
<evidence type="ECO:0000256" key="1">
    <source>
        <dbReference type="SAM" id="MobiDB-lite"/>
    </source>
</evidence>